<evidence type="ECO:0000313" key="2">
    <source>
        <dbReference type="EMBL" id="CAD6245768.1"/>
    </source>
</evidence>
<dbReference type="GO" id="GO:0003887">
    <property type="term" value="F:DNA-directed DNA polymerase activity"/>
    <property type="evidence" value="ECO:0007669"/>
    <property type="project" value="TreeGrafter"/>
</dbReference>
<name>A0A811PML5_9POAL</name>
<accession>A0A811PML5</accession>
<dbReference type="OrthoDB" id="679724at2759"/>
<organism evidence="2 3">
    <name type="scientific">Miscanthus lutarioriparius</name>
    <dbReference type="NCBI Taxonomy" id="422564"/>
    <lineage>
        <taxon>Eukaryota</taxon>
        <taxon>Viridiplantae</taxon>
        <taxon>Streptophyta</taxon>
        <taxon>Embryophyta</taxon>
        <taxon>Tracheophyta</taxon>
        <taxon>Spermatophyta</taxon>
        <taxon>Magnoliopsida</taxon>
        <taxon>Liliopsida</taxon>
        <taxon>Poales</taxon>
        <taxon>Poaceae</taxon>
        <taxon>PACMAD clade</taxon>
        <taxon>Panicoideae</taxon>
        <taxon>Andropogonodae</taxon>
        <taxon>Andropogoneae</taxon>
        <taxon>Saccharinae</taxon>
        <taxon>Miscanthus</taxon>
    </lineage>
</organism>
<proteinExistence type="predicted"/>
<dbReference type="InterPro" id="IPR007218">
    <property type="entry name" value="DNA_pol_delta_4"/>
</dbReference>
<reference evidence="2" key="1">
    <citation type="submission" date="2020-10" db="EMBL/GenBank/DDBJ databases">
        <authorList>
            <person name="Han B."/>
            <person name="Lu T."/>
            <person name="Zhao Q."/>
            <person name="Huang X."/>
            <person name="Zhao Y."/>
        </authorList>
    </citation>
    <scope>NUCLEOTIDE SEQUENCE</scope>
</reference>
<dbReference type="AlphaFoldDB" id="A0A811PML5"/>
<comment type="caution">
    <text evidence="2">The sequence shown here is derived from an EMBL/GenBank/DDBJ whole genome shotgun (WGS) entry which is preliminary data.</text>
</comment>
<dbReference type="GO" id="GO:0006261">
    <property type="term" value="P:DNA-templated DNA replication"/>
    <property type="evidence" value="ECO:0007669"/>
    <property type="project" value="TreeGrafter"/>
</dbReference>
<feature type="region of interest" description="Disordered" evidence="1">
    <location>
        <begin position="1"/>
        <end position="51"/>
    </location>
</feature>
<feature type="compositionally biased region" description="Basic residues" evidence="1">
    <location>
        <begin position="17"/>
        <end position="32"/>
    </location>
</feature>
<evidence type="ECO:0000256" key="1">
    <source>
        <dbReference type="SAM" id="MobiDB-lite"/>
    </source>
</evidence>
<dbReference type="Pfam" id="PF04081">
    <property type="entry name" value="DNA_pol_delta_4"/>
    <property type="match status" value="1"/>
</dbReference>
<gene>
    <name evidence="2" type="ORF">NCGR_LOCUS30059</name>
</gene>
<dbReference type="PANTHER" id="PTHR14303:SF16">
    <property type="entry name" value="DNA POLYMERASE DELTA SUBUNIT 4"/>
    <property type="match status" value="1"/>
</dbReference>
<dbReference type="GO" id="GO:0000731">
    <property type="term" value="P:DNA synthesis involved in DNA repair"/>
    <property type="evidence" value="ECO:0007669"/>
    <property type="project" value="InterPro"/>
</dbReference>
<dbReference type="Proteomes" id="UP000604825">
    <property type="component" value="Unassembled WGS sequence"/>
</dbReference>
<protein>
    <submittedName>
        <fullName evidence="2">Uncharacterized protein</fullName>
    </submittedName>
</protein>
<evidence type="ECO:0000313" key="3">
    <source>
        <dbReference type="Proteomes" id="UP000604825"/>
    </source>
</evidence>
<dbReference type="GO" id="GO:0043625">
    <property type="term" value="C:delta DNA polymerase complex"/>
    <property type="evidence" value="ECO:0007669"/>
    <property type="project" value="TreeGrafter"/>
</dbReference>
<sequence length="81" mass="9136">MAPTRGRLKGIYPERKKGSKSTLKQKSKKGKSRQQCQGDADSGGYTTEEEEELRQFDMDMSYGPCISVTRLRRWEPAAAPP</sequence>
<dbReference type="EMBL" id="CAJGYO010000007">
    <property type="protein sequence ID" value="CAD6245768.1"/>
    <property type="molecule type" value="Genomic_DNA"/>
</dbReference>
<keyword evidence="3" id="KW-1185">Reference proteome</keyword>
<dbReference type="PANTHER" id="PTHR14303">
    <property type="entry name" value="DNA POLYMERASE DELTA SUBUNIT 4"/>
    <property type="match status" value="1"/>
</dbReference>